<sequence length="257" mass="29316">MNVAQLGKRNAEADQKSCINKIKKGDADKKVKMQAKFDDHKWQKQAVRDKRDNPYVVHSLQTGDFYDYKTLAHDLHIMYVRIDDKGDPVDWTTVRQIMVQGSHSNKVFFADSHLTKVYGPVTLKRGFASSVSCTSVPELYQNQFQILSKKFRDLMALCHGETPIVSFSEHILFYESLPHQLTYNLVFHAAHSAVFKDKQAVFIIFPSQLARHAMLIRRVKPKRSTMPAEITRVHRCMASQIKHGPGLAATLQTTCNA</sequence>
<protein>
    <submittedName>
        <fullName evidence="1">Uncharacterized protein</fullName>
    </submittedName>
</protein>
<dbReference type="Proteomes" id="UP001159363">
    <property type="component" value="Chromosome X"/>
</dbReference>
<proteinExistence type="predicted"/>
<gene>
    <name evidence="1" type="ORF">PR048_011122</name>
</gene>
<dbReference type="EMBL" id="JARBHB010000004">
    <property type="protein sequence ID" value="KAJ8884926.1"/>
    <property type="molecule type" value="Genomic_DNA"/>
</dbReference>
<name>A0ABQ9HKN4_9NEOP</name>
<evidence type="ECO:0000313" key="2">
    <source>
        <dbReference type="Proteomes" id="UP001159363"/>
    </source>
</evidence>
<evidence type="ECO:0000313" key="1">
    <source>
        <dbReference type="EMBL" id="KAJ8884926.1"/>
    </source>
</evidence>
<reference evidence="1 2" key="1">
    <citation type="submission" date="2023-02" db="EMBL/GenBank/DDBJ databases">
        <title>LHISI_Scaffold_Assembly.</title>
        <authorList>
            <person name="Stuart O.P."/>
            <person name="Cleave R."/>
            <person name="Magrath M.J.L."/>
            <person name="Mikheyev A.S."/>
        </authorList>
    </citation>
    <scope>NUCLEOTIDE SEQUENCE [LARGE SCALE GENOMIC DNA]</scope>
    <source>
        <strain evidence="1">Daus_M_001</strain>
        <tissue evidence="1">Leg muscle</tissue>
    </source>
</reference>
<keyword evidence="2" id="KW-1185">Reference proteome</keyword>
<organism evidence="1 2">
    <name type="scientific">Dryococelus australis</name>
    <dbReference type="NCBI Taxonomy" id="614101"/>
    <lineage>
        <taxon>Eukaryota</taxon>
        <taxon>Metazoa</taxon>
        <taxon>Ecdysozoa</taxon>
        <taxon>Arthropoda</taxon>
        <taxon>Hexapoda</taxon>
        <taxon>Insecta</taxon>
        <taxon>Pterygota</taxon>
        <taxon>Neoptera</taxon>
        <taxon>Polyneoptera</taxon>
        <taxon>Phasmatodea</taxon>
        <taxon>Verophasmatodea</taxon>
        <taxon>Anareolatae</taxon>
        <taxon>Phasmatidae</taxon>
        <taxon>Eurycanthinae</taxon>
        <taxon>Dryococelus</taxon>
    </lineage>
</organism>
<accession>A0ABQ9HKN4</accession>
<comment type="caution">
    <text evidence="1">The sequence shown here is derived from an EMBL/GenBank/DDBJ whole genome shotgun (WGS) entry which is preliminary data.</text>
</comment>